<gene>
    <name evidence="2" type="ORF">ACOF00016_LOCUS537</name>
    <name evidence="3" type="ORF">ACOF00016_LOCUS538</name>
</gene>
<protein>
    <submittedName>
        <fullName evidence="3">Uncharacterized protein</fullName>
    </submittedName>
</protein>
<accession>A0A6S8HXC5</accession>
<proteinExistence type="predicted"/>
<feature type="region of interest" description="Disordered" evidence="1">
    <location>
        <begin position="1"/>
        <end position="21"/>
    </location>
</feature>
<evidence type="ECO:0000256" key="1">
    <source>
        <dbReference type="SAM" id="MobiDB-lite"/>
    </source>
</evidence>
<evidence type="ECO:0000313" key="2">
    <source>
        <dbReference type="EMBL" id="CAE0402242.1"/>
    </source>
</evidence>
<organism evidence="3">
    <name type="scientific">Amphora coffeiformis</name>
    <dbReference type="NCBI Taxonomy" id="265554"/>
    <lineage>
        <taxon>Eukaryota</taxon>
        <taxon>Sar</taxon>
        <taxon>Stramenopiles</taxon>
        <taxon>Ochrophyta</taxon>
        <taxon>Bacillariophyta</taxon>
        <taxon>Bacillariophyceae</taxon>
        <taxon>Bacillariophycidae</taxon>
        <taxon>Thalassiophysales</taxon>
        <taxon>Catenulaceae</taxon>
        <taxon>Amphora</taxon>
    </lineage>
</organism>
<sequence>MKASNKTTARQPSTMRNVHSSSRTRMAVTILCLHLPFSKSFSAQSSVNSYSAHQFPQTSLTQLDAVSIRLPGRNARNAVDQVVNDQAKQQHRWHNKVIKRVFRRDRQQLQATTALLMDEAQRGTNPIYLDYQESLPALASPTQSSSISPLLVINTSTASKTFPKPTPLKPQGTMFSRTTRGVAENTLQNLLLRWSNGNAQNMKVSCEPKSNLLDLARGLFRCDATVDCDAMKFPCLQFSGGRLSTQRLALNLYSFTALNRGHRFPNQFDFEATDILFTAEDLFASNCIRNGLARLLTRILKNRGIEASKVRMQSIGFSPDGKLSCRGRVKTDLTDVSFQVRTGLATASLGHVLAFPGLEISLSPALGLFFPVPEVSLDLGYSGKIRELRLDPATGLHISAQATVTPRHTLTLMQSYAQSTKSYAAPFSVDVGRFVTRIGNFNS</sequence>
<evidence type="ECO:0000313" key="3">
    <source>
        <dbReference type="EMBL" id="CAE0402243.1"/>
    </source>
</evidence>
<dbReference type="AlphaFoldDB" id="A0A6S8HXC5"/>
<dbReference type="EMBL" id="HBIM01000622">
    <property type="protein sequence ID" value="CAE0402242.1"/>
    <property type="molecule type" value="Transcribed_RNA"/>
</dbReference>
<name>A0A6S8HXC5_9STRA</name>
<dbReference type="EMBL" id="HBIM01000623">
    <property type="protein sequence ID" value="CAE0402243.1"/>
    <property type="molecule type" value="Transcribed_RNA"/>
</dbReference>
<reference evidence="3" key="1">
    <citation type="submission" date="2021-01" db="EMBL/GenBank/DDBJ databases">
        <authorList>
            <person name="Corre E."/>
            <person name="Pelletier E."/>
            <person name="Niang G."/>
            <person name="Scheremetjew M."/>
            <person name="Finn R."/>
            <person name="Kale V."/>
            <person name="Holt S."/>
            <person name="Cochrane G."/>
            <person name="Meng A."/>
            <person name="Brown T."/>
            <person name="Cohen L."/>
        </authorList>
    </citation>
    <scope>NUCLEOTIDE SEQUENCE</scope>
    <source>
        <strain evidence="3">CCMP127</strain>
    </source>
</reference>